<dbReference type="Pfam" id="PF19744">
    <property type="entry name" value="DUF6232"/>
    <property type="match status" value="1"/>
</dbReference>
<keyword evidence="3" id="KW-1185">Reference proteome</keyword>
<keyword evidence="1" id="KW-0472">Membrane</keyword>
<keyword evidence="1" id="KW-0812">Transmembrane</keyword>
<name>A0A8J3YPR6_9ACTN</name>
<comment type="caution">
    <text evidence="2">The sequence shown here is derived from an EMBL/GenBank/DDBJ whole genome shotgun (WGS) entry which is preliminary data.</text>
</comment>
<evidence type="ECO:0000313" key="2">
    <source>
        <dbReference type="EMBL" id="GIJ48332.1"/>
    </source>
</evidence>
<feature type="transmembrane region" description="Helical" evidence="1">
    <location>
        <begin position="75"/>
        <end position="97"/>
    </location>
</feature>
<reference evidence="2" key="1">
    <citation type="submission" date="2021-01" db="EMBL/GenBank/DDBJ databases">
        <title>Whole genome shotgun sequence of Virgisporangium aliadipatigenens NBRC 105644.</title>
        <authorList>
            <person name="Komaki H."/>
            <person name="Tamura T."/>
        </authorList>
    </citation>
    <scope>NUCLEOTIDE SEQUENCE</scope>
    <source>
        <strain evidence="2">NBRC 105644</strain>
    </source>
</reference>
<evidence type="ECO:0000313" key="3">
    <source>
        <dbReference type="Proteomes" id="UP000619260"/>
    </source>
</evidence>
<proteinExistence type="predicted"/>
<organism evidence="2 3">
    <name type="scientific">Virgisporangium aliadipatigenens</name>
    <dbReference type="NCBI Taxonomy" id="741659"/>
    <lineage>
        <taxon>Bacteria</taxon>
        <taxon>Bacillati</taxon>
        <taxon>Actinomycetota</taxon>
        <taxon>Actinomycetes</taxon>
        <taxon>Micromonosporales</taxon>
        <taxon>Micromonosporaceae</taxon>
        <taxon>Virgisporangium</taxon>
    </lineage>
</organism>
<evidence type="ECO:0000256" key="1">
    <source>
        <dbReference type="SAM" id="Phobius"/>
    </source>
</evidence>
<dbReference type="AlphaFoldDB" id="A0A8J3YPR6"/>
<accession>A0A8J3YPR6</accession>
<dbReference type="RefSeq" id="WP_203901824.1">
    <property type="nucleotide sequence ID" value="NZ_BOPF01000020.1"/>
</dbReference>
<keyword evidence="1" id="KW-1133">Transmembrane helix</keyword>
<dbReference type="EMBL" id="BOPF01000020">
    <property type="protein sequence ID" value="GIJ48332.1"/>
    <property type="molecule type" value="Genomic_DNA"/>
</dbReference>
<feature type="transmembrane region" description="Helical" evidence="1">
    <location>
        <begin position="104"/>
        <end position="121"/>
    </location>
</feature>
<gene>
    <name evidence="2" type="ORF">Val02_52180</name>
</gene>
<protein>
    <submittedName>
        <fullName evidence="2">Uncharacterized protein</fullName>
    </submittedName>
</protein>
<dbReference type="InterPro" id="IPR045629">
    <property type="entry name" value="DUF6232"/>
</dbReference>
<sequence length="176" mass="19245">MTHGSDKIQVRVHNRILWVGDDAYPLPNIASVRPKTIVPRRWAAVREFVVRVARPAGYIAGGTIVLACLGDKAPFALQLALALVSGIVLAPHVVRLVRRLRQPWLYALLIGVGSGQTAFVINSDRAIVHDLMERIVHAVNHPTAEFSVTVEHWGDWVLGDKIGGDKVGGDKIEMPS</sequence>
<dbReference type="Proteomes" id="UP000619260">
    <property type="component" value="Unassembled WGS sequence"/>
</dbReference>